<reference evidence="2" key="1">
    <citation type="journal article" date="2022" name="Nat. Commun.">
        <title>Chromosome evolution and the genetic basis of agronomically important traits in greater yam.</title>
        <authorList>
            <person name="Bredeson J.V."/>
            <person name="Lyons J.B."/>
            <person name="Oniyinde I.O."/>
            <person name="Okereke N.R."/>
            <person name="Kolade O."/>
            <person name="Nnabue I."/>
            <person name="Nwadili C.O."/>
            <person name="Hribova E."/>
            <person name="Parker M."/>
            <person name="Nwogha J."/>
            <person name="Shu S."/>
            <person name="Carlson J."/>
            <person name="Kariba R."/>
            <person name="Muthemba S."/>
            <person name="Knop K."/>
            <person name="Barton G.J."/>
            <person name="Sherwood A.V."/>
            <person name="Lopez-Montes A."/>
            <person name="Asiedu R."/>
            <person name="Jamnadass R."/>
            <person name="Muchugi A."/>
            <person name="Goodstein D."/>
            <person name="Egesi C.N."/>
            <person name="Featherston J."/>
            <person name="Asfaw A."/>
            <person name="Simpson G.G."/>
            <person name="Dolezel J."/>
            <person name="Hendre P.S."/>
            <person name="Van Deynze A."/>
            <person name="Kumar P.L."/>
            <person name="Obidiegwu J.E."/>
            <person name="Bhattacharjee R."/>
            <person name="Rokhsar D.S."/>
        </authorList>
    </citation>
    <scope>NUCLEOTIDE SEQUENCE [LARGE SCALE GENOMIC DNA]</scope>
    <source>
        <strain evidence="2">cv. TDa95/00328</strain>
    </source>
</reference>
<evidence type="ECO:0000313" key="1">
    <source>
        <dbReference type="EMBL" id="KAH7669326.1"/>
    </source>
</evidence>
<sequence length="341" mass="39175">MQFAGDAKELRRLLPVILLLAAVTIPCTIFYLSVSPGTTFNSLSKLFPTTQSSWKEELRRVMSAAAMGDEKKTVIITMVNSAWMAPGSIMDLFMESLKIGNGTRELLNHLVVVAMDEKGYVRCMEMHGHCFALTTEGVDFSEQKNYMTADYLKLTWRRIEFLGTVLELGFSYILTDADIMWFRNPLLHFYSDGDIQLSCDSFRDNSENMNNVANTGFHYAKSNNKTINFYKYWYSSKVNYSGYHDQDVLNFIKKDSYTRELGVKIKFLDTINFGGFCEPSKDFNQVCTMHANCCVGLNRKIHDLSLVLDDWRKYMGMSSEERQTQKMFWSVPKECSFAPID</sequence>
<dbReference type="EMBL" id="CM037021">
    <property type="protein sequence ID" value="KAH7669326.1"/>
    <property type="molecule type" value="Genomic_DNA"/>
</dbReference>
<dbReference type="Proteomes" id="UP000827976">
    <property type="component" value="Chromosome 11"/>
</dbReference>
<accession>A0ACB7V7J7</accession>
<protein>
    <submittedName>
        <fullName evidence="1">Nucleotide-diphospho-sugar transferases protein</fullName>
    </submittedName>
</protein>
<organism evidence="1 2">
    <name type="scientific">Dioscorea alata</name>
    <name type="common">Purple yam</name>
    <dbReference type="NCBI Taxonomy" id="55571"/>
    <lineage>
        <taxon>Eukaryota</taxon>
        <taxon>Viridiplantae</taxon>
        <taxon>Streptophyta</taxon>
        <taxon>Embryophyta</taxon>
        <taxon>Tracheophyta</taxon>
        <taxon>Spermatophyta</taxon>
        <taxon>Magnoliopsida</taxon>
        <taxon>Liliopsida</taxon>
        <taxon>Dioscoreales</taxon>
        <taxon>Dioscoreaceae</taxon>
        <taxon>Dioscorea</taxon>
    </lineage>
</organism>
<gene>
    <name evidence="1" type="ORF">IHE45_11G070300</name>
</gene>
<keyword evidence="2" id="KW-1185">Reference proteome</keyword>
<keyword evidence="1" id="KW-0808">Transferase</keyword>
<proteinExistence type="predicted"/>
<comment type="caution">
    <text evidence="1">The sequence shown here is derived from an EMBL/GenBank/DDBJ whole genome shotgun (WGS) entry which is preliminary data.</text>
</comment>
<name>A0ACB7V7J7_DIOAL</name>
<evidence type="ECO:0000313" key="2">
    <source>
        <dbReference type="Proteomes" id="UP000827976"/>
    </source>
</evidence>